<evidence type="ECO:0000259" key="2">
    <source>
        <dbReference type="Pfam" id="PF19291"/>
    </source>
</evidence>
<reference evidence="3 4" key="1">
    <citation type="journal article" date="2013" name="Genome Announc.">
        <title>Draft Genome Sequence of an Alphaproteobacterium, Caenispirillum salinarum AK4(T), Isolated from a Solar Saltern.</title>
        <authorList>
            <person name="Khatri I."/>
            <person name="Singh A."/>
            <person name="Korpole S."/>
            <person name="Pinnaka A.K."/>
            <person name="Subramanian S."/>
        </authorList>
    </citation>
    <scope>NUCLEOTIDE SEQUENCE [LARGE SCALE GENOMIC DNA]</scope>
    <source>
        <strain evidence="3 4">AK4</strain>
    </source>
</reference>
<dbReference type="InterPro" id="IPR012341">
    <property type="entry name" value="6hp_glycosidase-like_sf"/>
</dbReference>
<name>K9H3Z3_9PROT</name>
<dbReference type="InterPro" id="IPR045582">
    <property type="entry name" value="Trehalase-like_N"/>
</dbReference>
<organism evidence="3 4">
    <name type="scientific">Caenispirillum salinarum AK4</name>
    <dbReference type="NCBI Taxonomy" id="1238182"/>
    <lineage>
        <taxon>Bacteria</taxon>
        <taxon>Pseudomonadati</taxon>
        <taxon>Pseudomonadota</taxon>
        <taxon>Alphaproteobacteria</taxon>
        <taxon>Rhodospirillales</taxon>
        <taxon>Novispirillaceae</taxon>
        <taxon>Caenispirillum</taxon>
    </lineage>
</organism>
<evidence type="ECO:0000313" key="4">
    <source>
        <dbReference type="Proteomes" id="UP000009881"/>
    </source>
</evidence>
<keyword evidence="4" id="KW-1185">Reference proteome</keyword>
<dbReference type="AlphaFoldDB" id="K9H3Z3"/>
<dbReference type="PANTHER" id="PTHR31616:SF0">
    <property type="entry name" value="GLUCAN 1,4-ALPHA-GLUCOSIDASE"/>
    <property type="match status" value="1"/>
</dbReference>
<evidence type="ECO:0000259" key="1">
    <source>
        <dbReference type="Pfam" id="PF00723"/>
    </source>
</evidence>
<dbReference type="Gene3D" id="1.50.10.10">
    <property type="match status" value="1"/>
</dbReference>
<dbReference type="STRING" id="1238182.C882_3525"/>
<dbReference type="RefSeq" id="WP_009539643.1">
    <property type="nucleotide sequence ID" value="NZ_ANHY01000005.1"/>
</dbReference>
<dbReference type="PATRIC" id="fig|1238182.3.peg.1196"/>
<feature type="domain" description="GH15-like" evidence="1">
    <location>
        <begin position="239"/>
        <end position="602"/>
    </location>
</feature>
<dbReference type="InterPro" id="IPR008928">
    <property type="entry name" value="6-hairpin_glycosidase_sf"/>
</dbReference>
<protein>
    <submittedName>
        <fullName evidence="3">Glucoamylase</fullName>
    </submittedName>
</protein>
<sequence length="627" mass="70696">MPEPEPEPAAGDWPNIDDYAIIGDCRTAALVDRRGGVEWMCLPAISSPSVFGAMLDREAGGVFFVRPVAVERVERDYMPGTNILTTTFHTAGGGCMRLTDCMPLMPDPQRRLQLEPTRELLRKAEGLEGRVEMEVLYQPRPAYGRVAARLKKRGGLGWAFRHGGHLYNLLSDVALEPSDSRDRLTGRFTLEAGQVHWFSFTYANEIGVVTSLGRAAEKRIAQTARWWREWSVRCRYDGPHETLVKRSMLTLKLMTYAPSGALIGAPTCSLPETIGGRRNWDYRYCWPRDATLTLRALIKMGYDGEARSFIAWLLHSTRLTRPNLLPMYDIYGRKVPAEKTLDHLSGFRGSAPVRIGNGARDQLQLDIYGGVILAVADFLQGGGELAKQEWSLILDFAEVIRKRWREPDNGIWEMRGGRKHYTYSKVMCWVGLDCLVRLCEEDGLDLDVGPYRRERDAIRADIEEHGWNEEVQSYVGVYDSDIADASLLLMGRLGYQDPNHPRITGTLRYIGDQLAENGFLRRYRTGVDHDSSEEGAFAMCSFWRADLLALRGEVNAAERLFDHLLGATNDVGLMAEEIDPKTGRQLGNFPQAFTHIGLITAAMELARAEREKAGEHEHEKREEEETA</sequence>
<dbReference type="Pfam" id="PF19291">
    <property type="entry name" value="TREH_N"/>
    <property type="match status" value="1"/>
</dbReference>
<dbReference type="Proteomes" id="UP000009881">
    <property type="component" value="Unassembled WGS sequence"/>
</dbReference>
<dbReference type="eggNOG" id="COG3387">
    <property type="taxonomic scope" value="Bacteria"/>
</dbReference>
<dbReference type="Pfam" id="PF00723">
    <property type="entry name" value="Glyco_hydro_15"/>
    <property type="match status" value="1"/>
</dbReference>
<dbReference type="GO" id="GO:0005975">
    <property type="term" value="P:carbohydrate metabolic process"/>
    <property type="evidence" value="ECO:0007669"/>
    <property type="project" value="InterPro"/>
</dbReference>
<accession>K9H3Z3</accession>
<dbReference type="OrthoDB" id="3902805at2"/>
<dbReference type="SUPFAM" id="SSF48208">
    <property type="entry name" value="Six-hairpin glycosidases"/>
    <property type="match status" value="1"/>
</dbReference>
<dbReference type="GO" id="GO:0004553">
    <property type="term" value="F:hydrolase activity, hydrolyzing O-glycosyl compounds"/>
    <property type="evidence" value="ECO:0007669"/>
    <property type="project" value="TreeGrafter"/>
</dbReference>
<feature type="domain" description="Trehalase-like N-terminal" evidence="2">
    <location>
        <begin position="14"/>
        <end position="153"/>
    </location>
</feature>
<evidence type="ECO:0000313" key="3">
    <source>
        <dbReference type="EMBL" id="EKV31774.1"/>
    </source>
</evidence>
<gene>
    <name evidence="3" type="ORF">C882_3525</name>
</gene>
<dbReference type="InterPro" id="IPR011613">
    <property type="entry name" value="GH15-like"/>
</dbReference>
<proteinExistence type="predicted"/>
<dbReference type="PANTHER" id="PTHR31616">
    <property type="entry name" value="TREHALASE"/>
    <property type="match status" value="1"/>
</dbReference>
<dbReference type="EMBL" id="ANHY01000005">
    <property type="protein sequence ID" value="EKV31774.1"/>
    <property type="molecule type" value="Genomic_DNA"/>
</dbReference>
<comment type="caution">
    <text evidence="3">The sequence shown here is derived from an EMBL/GenBank/DDBJ whole genome shotgun (WGS) entry which is preliminary data.</text>
</comment>